<proteinExistence type="predicted"/>
<dbReference type="RefSeq" id="WP_132083763.1">
    <property type="nucleotide sequence ID" value="NZ_SLUI01000027.1"/>
</dbReference>
<dbReference type="AlphaFoldDB" id="A0A4R1PUR8"/>
<dbReference type="Pfam" id="PF01381">
    <property type="entry name" value="HTH_3"/>
    <property type="match status" value="1"/>
</dbReference>
<dbReference type="Gene3D" id="1.10.260.40">
    <property type="entry name" value="lambda repressor-like DNA-binding domains"/>
    <property type="match status" value="1"/>
</dbReference>
<dbReference type="SMART" id="SM00530">
    <property type="entry name" value="HTH_XRE"/>
    <property type="match status" value="1"/>
</dbReference>
<dbReference type="SUPFAM" id="SSF47413">
    <property type="entry name" value="lambda repressor-like DNA-binding domains"/>
    <property type="match status" value="1"/>
</dbReference>
<dbReference type="GO" id="GO:0003677">
    <property type="term" value="F:DNA binding"/>
    <property type="evidence" value="ECO:0007669"/>
    <property type="project" value="InterPro"/>
</dbReference>
<evidence type="ECO:0000313" key="2">
    <source>
        <dbReference type="EMBL" id="TCL31773.1"/>
    </source>
</evidence>
<organism evidence="2 3">
    <name type="scientific">Anaerospora hongkongensis</name>
    <dbReference type="NCBI Taxonomy" id="244830"/>
    <lineage>
        <taxon>Bacteria</taxon>
        <taxon>Bacillati</taxon>
        <taxon>Bacillota</taxon>
        <taxon>Negativicutes</taxon>
        <taxon>Selenomonadales</taxon>
        <taxon>Sporomusaceae</taxon>
        <taxon>Anaerospora</taxon>
    </lineage>
</organism>
<protein>
    <submittedName>
        <fullName evidence="2">Helix-turn-helix protein</fullName>
    </submittedName>
</protein>
<dbReference type="EMBL" id="SLUI01000027">
    <property type="protein sequence ID" value="TCL31773.1"/>
    <property type="molecule type" value="Genomic_DNA"/>
</dbReference>
<reference evidence="2 3" key="1">
    <citation type="submission" date="2019-03" db="EMBL/GenBank/DDBJ databases">
        <title>Genomic Encyclopedia of Type Strains, Phase IV (KMG-IV): sequencing the most valuable type-strain genomes for metagenomic binning, comparative biology and taxonomic classification.</title>
        <authorList>
            <person name="Goeker M."/>
        </authorList>
    </citation>
    <scope>NUCLEOTIDE SEQUENCE [LARGE SCALE GENOMIC DNA]</scope>
    <source>
        <strain evidence="2 3">DSM 15969</strain>
    </source>
</reference>
<feature type="domain" description="HTH cro/C1-type" evidence="1">
    <location>
        <begin position="10"/>
        <end position="65"/>
    </location>
</feature>
<sequence length="115" mass="12056">MANTELGARLRAARERLYMSQATLAELIGAGNQSTVAGWERGRTEPDAETLARLAVILKVSTDHLLGVDAGVLSLPADVTGLAKDIAALPPSERAVIEKIVAALKAEDKDKVVPG</sequence>
<name>A0A4R1PUR8_9FIRM</name>
<keyword evidence="3" id="KW-1185">Reference proteome</keyword>
<evidence type="ECO:0000259" key="1">
    <source>
        <dbReference type="PROSITE" id="PS50943"/>
    </source>
</evidence>
<dbReference type="InterPro" id="IPR010982">
    <property type="entry name" value="Lambda_DNA-bd_dom_sf"/>
</dbReference>
<gene>
    <name evidence="2" type="ORF">EV210_12725</name>
</gene>
<dbReference type="OrthoDB" id="1683050at2"/>
<dbReference type="CDD" id="cd00093">
    <property type="entry name" value="HTH_XRE"/>
    <property type="match status" value="1"/>
</dbReference>
<comment type="caution">
    <text evidence="2">The sequence shown here is derived from an EMBL/GenBank/DDBJ whole genome shotgun (WGS) entry which is preliminary data.</text>
</comment>
<evidence type="ECO:0000313" key="3">
    <source>
        <dbReference type="Proteomes" id="UP000295063"/>
    </source>
</evidence>
<dbReference type="InterPro" id="IPR001387">
    <property type="entry name" value="Cro/C1-type_HTH"/>
</dbReference>
<dbReference type="Proteomes" id="UP000295063">
    <property type="component" value="Unassembled WGS sequence"/>
</dbReference>
<dbReference type="PROSITE" id="PS50943">
    <property type="entry name" value="HTH_CROC1"/>
    <property type="match status" value="1"/>
</dbReference>
<accession>A0A4R1PUR8</accession>